<sequence>MYASQPYAGLDDEQECFASQTCTQLTIEVDIVRRRRFPKAENIQLTGAVSHHTIRQRQFVRKDHAEPALRTPFRNMTRVP</sequence>
<keyword evidence="2" id="KW-1185">Reference proteome</keyword>
<proteinExistence type="predicted"/>
<comment type="caution">
    <text evidence="1">The sequence shown here is derived from an EMBL/GenBank/DDBJ whole genome shotgun (WGS) entry which is preliminary data.</text>
</comment>
<name>A0AAJ4XL10_9BASI</name>
<evidence type="ECO:0000313" key="1">
    <source>
        <dbReference type="EMBL" id="SNX84744.1"/>
    </source>
</evidence>
<dbReference type="AlphaFoldDB" id="A0AAJ4XL10"/>
<dbReference type="EMBL" id="OAPG01000007">
    <property type="protein sequence ID" value="SNX84744.1"/>
    <property type="molecule type" value="Genomic_DNA"/>
</dbReference>
<organism evidence="1 2">
    <name type="scientific">Melanopsichium pennsylvanicum</name>
    <dbReference type="NCBI Taxonomy" id="63383"/>
    <lineage>
        <taxon>Eukaryota</taxon>
        <taxon>Fungi</taxon>
        <taxon>Dikarya</taxon>
        <taxon>Basidiomycota</taxon>
        <taxon>Ustilaginomycotina</taxon>
        <taxon>Ustilaginomycetes</taxon>
        <taxon>Ustilaginales</taxon>
        <taxon>Ustilaginaceae</taxon>
        <taxon>Melanopsichium</taxon>
    </lineage>
</organism>
<dbReference type="Proteomes" id="UP001294444">
    <property type="component" value="Unassembled WGS sequence"/>
</dbReference>
<gene>
    <name evidence="1" type="ORF">MEPE_03453</name>
</gene>
<protein>
    <submittedName>
        <fullName evidence="1">Uncharacterized protein</fullName>
    </submittedName>
</protein>
<accession>A0AAJ4XL10</accession>
<evidence type="ECO:0000313" key="2">
    <source>
        <dbReference type="Proteomes" id="UP001294444"/>
    </source>
</evidence>
<reference evidence="1" key="1">
    <citation type="submission" date="2023-10" db="EMBL/GenBank/DDBJ databases">
        <authorList>
            <person name="Guldener U."/>
        </authorList>
    </citation>
    <scope>NUCLEOTIDE SEQUENCE</scope>
    <source>
        <strain evidence="1">Mp4</strain>
    </source>
</reference>